<comment type="caution">
    <text evidence="2">The sequence shown here is derived from an EMBL/GenBank/DDBJ whole genome shotgun (WGS) entry which is preliminary data.</text>
</comment>
<organism evidence="2 3">
    <name type="scientific">Moniliophthora roreri (strain MCA 2997)</name>
    <name type="common">Cocoa frosty pod rot fungus</name>
    <name type="synonym">Crinipellis roreri</name>
    <dbReference type="NCBI Taxonomy" id="1381753"/>
    <lineage>
        <taxon>Eukaryota</taxon>
        <taxon>Fungi</taxon>
        <taxon>Dikarya</taxon>
        <taxon>Basidiomycota</taxon>
        <taxon>Agaricomycotina</taxon>
        <taxon>Agaricomycetes</taxon>
        <taxon>Agaricomycetidae</taxon>
        <taxon>Agaricales</taxon>
        <taxon>Marasmiineae</taxon>
        <taxon>Marasmiaceae</taxon>
        <taxon>Moniliophthora</taxon>
    </lineage>
</organism>
<dbReference type="EMBL" id="AWSO01000793">
    <property type="protein sequence ID" value="ESK87363.1"/>
    <property type="molecule type" value="Genomic_DNA"/>
</dbReference>
<dbReference type="AlphaFoldDB" id="V2WKJ3"/>
<keyword evidence="3" id="KW-1185">Reference proteome</keyword>
<gene>
    <name evidence="2" type="ORF">Moror_11706</name>
</gene>
<sequence length="97" mass="10697">MYSTQSTTSEGSGSHSQHLQQQQHGRLVVANPGAEFEEQHCAYLAERSLVHRDAGLARDEIPPTYESLLLREGLRPPEKMPKQVEEGGAGRSGGRRD</sequence>
<feature type="compositionally biased region" description="Gly residues" evidence="1">
    <location>
        <begin position="87"/>
        <end position="97"/>
    </location>
</feature>
<protein>
    <submittedName>
        <fullName evidence="2">Uncharacterized protein</fullName>
    </submittedName>
</protein>
<name>V2WKJ3_MONRO</name>
<accession>V2WKJ3</accession>
<feature type="region of interest" description="Disordered" evidence="1">
    <location>
        <begin position="1"/>
        <end position="28"/>
    </location>
</feature>
<feature type="compositionally biased region" description="Basic and acidic residues" evidence="1">
    <location>
        <begin position="72"/>
        <end position="85"/>
    </location>
</feature>
<feature type="region of interest" description="Disordered" evidence="1">
    <location>
        <begin position="68"/>
        <end position="97"/>
    </location>
</feature>
<proteinExistence type="predicted"/>
<feature type="compositionally biased region" description="Low complexity" evidence="1">
    <location>
        <begin position="1"/>
        <end position="25"/>
    </location>
</feature>
<evidence type="ECO:0000256" key="1">
    <source>
        <dbReference type="SAM" id="MobiDB-lite"/>
    </source>
</evidence>
<reference evidence="2 3" key="1">
    <citation type="journal article" date="2014" name="BMC Genomics">
        <title>Genome and secretome analysis of the hemibiotrophic fungal pathogen, Moniliophthora roreri, which causes frosty pod rot disease of cacao: mechanisms of the biotrophic and necrotrophic phases.</title>
        <authorList>
            <person name="Meinhardt L.W."/>
            <person name="Costa G.G.L."/>
            <person name="Thomazella D.P.T."/>
            <person name="Teixeira P.J.P.L."/>
            <person name="Carazzolle M.F."/>
            <person name="Schuster S.C."/>
            <person name="Carlson J.E."/>
            <person name="Guiltinan M.J."/>
            <person name="Mieczkowski P."/>
            <person name="Farmer A."/>
            <person name="Ramaraj T."/>
            <person name="Crozier J."/>
            <person name="Davis R.E."/>
            <person name="Shao J."/>
            <person name="Melnick R.L."/>
            <person name="Pereira G.A.G."/>
            <person name="Bailey B.A."/>
        </authorList>
    </citation>
    <scope>NUCLEOTIDE SEQUENCE [LARGE SCALE GENOMIC DNA]</scope>
    <source>
        <strain evidence="2 3">MCA 2997</strain>
    </source>
</reference>
<evidence type="ECO:0000313" key="3">
    <source>
        <dbReference type="Proteomes" id="UP000017559"/>
    </source>
</evidence>
<dbReference type="HOGENOM" id="CLU_2347194_0_0_1"/>
<evidence type="ECO:0000313" key="2">
    <source>
        <dbReference type="EMBL" id="ESK87363.1"/>
    </source>
</evidence>
<dbReference type="Proteomes" id="UP000017559">
    <property type="component" value="Unassembled WGS sequence"/>
</dbReference>
<dbReference type="KEGG" id="mrr:Moror_11706"/>